<name>A0ACB6Z3T2_THEGA</name>
<dbReference type="EMBL" id="MU118143">
    <property type="protein sequence ID" value="KAF9644379.1"/>
    <property type="molecule type" value="Genomic_DNA"/>
</dbReference>
<gene>
    <name evidence="1" type="ORF">BDM02DRAFT_3122021</name>
</gene>
<keyword evidence="2" id="KW-1185">Reference proteome</keyword>
<dbReference type="Proteomes" id="UP000886501">
    <property type="component" value="Unassembled WGS sequence"/>
</dbReference>
<protein>
    <submittedName>
        <fullName evidence="1">Uncharacterized protein</fullName>
    </submittedName>
</protein>
<evidence type="ECO:0000313" key="2">
    <source>
        <dbReference type="Proteomes" id="UP000886501"/>
    </source>
</evidence>
<proteinExistence type="predicted"/>
<sequence length="58" mass="6532">MLTNTTPSLDNIELTVLPFSDDPPFHPAGDSATPDLITLWCEPGNYSRMVEFVRESHR</sequence>
<evidence type="ECO:0000313" key="1">
    <source>
        <dbReference type="EMBL" id="KAF9644379.1"/>
    </source>
</evidence>
<accession>A0ACB6Z3T2</accession>
<organism evidence="1 2">
    <name type="scientific">Thelephora ganbajun</name>
    <name type="common">Ganba fungus</name>
    <dbReference type="NCBI Taxonomy" id="370292"/>
    <lineage>
        <taxon>Eukaryota</taxon>
        <taxon>Fungi</taxon>
        <taxon>Dikarya</taxon>
        <taxon>Basidiomycota</taxon>
        <taxon>Agaricomycotina</taxon>
        <taxon>Agaricomycetes</taxon>
        <taxon>Thelephorales</taxon>
        <taxon>Thelephoraceae</taxon>
        <taxon>Thelephora</taxon>
    </lineage>
</organism>
<reference evidence="1" key="1">
    <citation type="submission" date="2019-10" db="EMBL/GenBank/DDBJ databases">
        <authorList>
            <consortium name="DOE Joint Genome Institute"/>
            <person name="Kuo A."/>
            <person name="Miyauchi S."/>
            <person name="Kiss E."/>
            <person name="Drula E."/>
            <person name="Kohler A."/>
            <person name="Sanchez-Garcia M."/>
            <person name="Andreopoulos B."/>
            <person name="Barry K.W."/>
            <person name="Bonito G."/>
            <person name="Buee M."/>
            <person name="Carver A."/>
            <person name="Chen C."/>
            <person name="Cichocki N."/>
            <person name="Clum A."/>
            <person name="Culley D."/>
            <person name="Crous P.W."/>
            <person name="Fauchery L."/>
            <person name="Girlanda M."/>
            <person name="Hayes R."/>
            <person name="Keri Z."/>
            <person name="Labutti K."/>
            <person name="Lipzen A."/>
            <person name="Lombard V."/>
            <person name="Magnuson J."/>
            <person name="Maillard F."/>
            <person name="Morin E."/>
            <person name="Murat C."/>
            <person name="Nolan M."/>
            <person name="Ohm R."/>
            <person name="Pangilinan J."/>
            <person name="Pereira M."/>
            <person name="Perotto S."/>
            <person name="Peter M."/>
            <person name="Riley R."/>
            <person name="Sitrit Y."/>
            <person name="Stielow B."/>
            <person name="Szollosi G."/>
            <person name="Zifcakova L."/>
            <person name="Stursova M."/>
            <person name="Spatafora J.W."/>
            <person name="Tedersoo L."/>
            <person name="Vaario L.-M."/>
            <person name="Yamada A."/>
            <person name="Yan M."/>
            <person name="Wang P."/>
            <person name="Xu J."/>
            <person name="Bruns T."/>
            <person name="Baldrian P."/>
            <person name="Vilgalys R."/>
            <person name="Henrissat B."/>
            <person name="Grigoriev I.V."/>
            <person name="Hibbett D."/>
            <person name="Nagy L.G."/>
            <person name="Martin F.M."/>
        </authorList>
    </citation>
    <scope>NUCLEOTIDE SEQUENCE</scope>
    <source>
        <strain evidence="1">P2</strain>
    </source>
</reference>
<comment type="caution">
    <text evidence="1">The sequence shown here is derived from an EMBL/GenBank/DDBJ whole genome shotgun (WGS) entry which is preliminary data.</text>
</comment>
<reference evidence="1" key="2">
    <citation type="journal article" date="2020" name="Nat. Commun.">
        <title>Large-scale genome sequencing of mycorrhizal fungi provides insights into the early evolution of symbiotic traits.</title>
        <authorList>
            <person name="Miyauchi S."/>
            <person name="Kiss E."/>
            <person name="Kuo A."/>
            <person name="Drula E."/>
            <person name="Kohler A."/>
            <person name="Sanchez-Garcia M."/>
            <person name="Morin E."/>
            <person name="Andreopoulos B."/>
            <person name="Barry K.W."/>
            <person name="Bonito G."/>
            <person name="Buee M."/>
            <person name="Carver A."/>
            <person name="Chen C."/>
            <person name="Cichocki N."/>
            <person name="Clum A."/>
            <person name="Culley D."/>
            <person name="Crous P.W."/>
            <person name="Fauchery L."/>
            <person name="Girlanda M."/>
            <person name="Hayes R.D."/>
            <person name="Keri Z."/>
            <person name="LaButti K."/>
            <person name="Lipzen A."/>
            <person name="Lombard V."/>
            <person name="Magnuson J."/>
            <person name="Maillard F."/>
            <person name="Murat C."/>
            <person name="Nolan M."/>
            <person name="Ohm R.A."/>
            <person name="Pangilinan J."/>
            <person name="Pereira M.F."/>
            <person name="Perotto S."/>
            <person name="Peter M."/>
            <person name="Pfister S."/>
            <person name="Riley R."/>
            <person name="Sitrit Y."/>
            <person name="Stielow J.B."/>
            <person name="Szollosi G."/>
            <person name="Zifcakova L."/>
            <person name="Stursova M."/>
            <person name="Spatafora J.W."/>
            <person name="Tedersoo L."/>
            <person name="Vaario L.M."/>
            <person name="Yamada A."/>
            <person name="Yan M."/>
            <person name="Wang P."/>
            <person name="Xu J."/>
            <person name="Bruns T."/>
            <person name="Baldrian P."/>
            <person name="Vilgalys R."/>
            <person name="Dunand C."/>
            <person name="Henrissat B."/>
            <person name="Grigoriev I.V."/>
            <person name="Hibbett D."/>
            <person name="Nagy L.G."/>
            <person name="Martin F.M."/>
        </authorList>
    </citation>
    <scope>NUCLEOTIDE SEQUENCE</scope>
    <source>
        <strain evidence="1">P2</strain>
    </source>
</reference>